<organism evidence="1 2">
    <name type="scientific">Macrostomum lignano</name>
    <dbReference type="NCBI Taxonomy" id="282301"/>
    <lineage>
        <taxon>Eukaryota</taxon>
        <taxon>Metazoa</taxon>
        <taxon>Spiralia</taxon>
        <taxon>Lophotrochozoa</taxon>
        <taxon>Platyhelminthes</taxon>
        <taxon>Rhabditophora</taxon>
        <taxon>Macrostomorpha</taxon>
        <taxon>Macrostomida</taxon>
        <taxon>Macrostomidae</taxon>
        <taxon>Macrostomum</taxon>
    </lineage>
</organism>
<name>A0A1I8JRY7_9PLAT</name>
<protein>
    <submittedName>
        <fullName evidence="2">Uncharacterized protein</fullName>
    </submittedName>
</protein>
<reference evidence="2" key="1">
    <citation type="submission" date="2016-11" db="UniProtKB">
        <authorList>
            <consortium name="WormBaseParasite"/>
        </authorList>
    </citation>
    <scope>IDENTIFICATION</scope>
</reference>
<evidence type="ECO:0000313" key="2">
    <source>
        <dbReference type="WBParaSite" id="snap_masked-unitig_44665-processed-gene-0.0-mRNA-1"/>
    </source>
</evidence>
<dbReference type="Proteomes" id="UP000095280">
    <property type="component" value="Unplaced"/>
</dbReference>
<keyword evidence="1" id="KW-1185">Reference proteome</keyword>
<dbReference type="WBParaSite" id="snap_masked-unitig_44665-processed-gene-0.0-mRNA-1">
    <property type="protein sequence ID" value="snap_masked-unitig_44665-processed-gene-0.0-mRNA-1"/>
    <property type="gene ID" value="snap_masked-unitig_44665-processed-gene-0.0"/>
</dbReference>
<proteinExistence type="predicted"/>
<evidence type="ECO:0000313" key="1">
    <source>
        <dbReference type="Proteomes" id="UP000095280"/>
    </source>
</evidence>
<accession>A0A1I8JRY7</accession>
<sequence length="55" mass="6780">MRITRRLWRRRLFEVRLGVSLYSVRENMSQVRRRRWSVAKEVGTATSARSCWRRL</sequence>
<dbReference type="AlphaFoldDB" id="A0A1I8JRY7"/>